<dbReference type="CDD" id="cd00093">
    <property type="entry name" value="HTH_XRE"/>
    <property type="match status" value="1"/>
</dbReference>
<dbReference type="InterPro" id="IPR001387">
    <property type="entry name" value="Cro/C1-type_HTH"/>
</dbReference>
<evidence type="ECO:0000256" key="3">
    <source>
        <dbReference type="ARBA" id="ARBA00023163"/>
    </source>
</evidence>
<dbReference type="InterPro" id="IPR018060">
    <property type="entry name" value="HTH_AraC"/>
</dbReference>
<dbReference type="EMBL" id="PNBW01000089">
    <property type="protein sequence ID" value="TMO71958.1"/>
    <property type="molecule type" value="Genomic_DNA"/>
</dbReference>
<sequence>MDIWKSHRNELYQRWPELKTDSEFLTSSSSGSVIVAHTQAQPFKGEGKEPNYAALVLCTSGGGRTRKEYDGLVLDDVWRPGRVGFALPTMSAKGFTPSMELLMIAFKPEDLPFCHSTPFDLSDLSPATTQLIDDELISSVMIALLKDAEAHGAATMFFEHGLSLILNRLKKHCQVAKSSLINLPEQKFKHLFSIIEERLDKDLRVTELAGIIGVSEQTLTRFFKKETGYTPFMYLTRRRIERAKDMLKQDYSVTDIALNVGYSNPAKFSAAFRRWVGISPSKWRTSN</sequence>
<dbReference type="Gene3D" id="1.10.10.60">
    <property type="entry name" value="Homeodomain-like"/>
    <property type="match status" value="2"/>
</dbReference>
<comment type="caution">
    <text evidence="5">The sequence shown here is derived from an EMBL/GenBank/DDBJ whole genome shotgun (WGS) entry which is preliminary data.</text>
</comment>
<keyword evidence="6" id="KW-1185">Reference proteome</keyword>
<gene>
    <name evidence="5" type="ORF">CWC20_16300</name>
</gene>
<dbReference type="InterPro" id="IPR018062">
    <property type="entry name" value="HTH_AraC-typ_CS"/>
</dbReference>
<dbReference type="PRINTS" id="PR00032">
    <property type="entry name" value="HTHARAC"/>
</dbReference>
<accession>A0ABY2VUG9</accession>
<dbReference type="RefSeq" id="WP_138674655.1">
    <property type="nucleotide sequence ID" value="NZ_PNBW01000089.1"/>
</dbReference>
<dbReference type="SUPFAM" id="SSF46689">
    <property type="entry name" value="Homeodomain-like"/>
    <property type="match status" value="2"/>
</dbReference>
<evidence type="ECO:0000313" key="6">
    <source>
        <dbReference type="Proteomes" id="UP000307164"/>
    </source>
</evidence>
<keyword evidence="1" id="KW-0805">Transcription regulation</keyword>
<dbReference type="Pfam" id="PF12833">
    <property type="entry name" value="HTH_18"/>
    <property type="match status" value="1"/>
</dbReference>
<dbReference type="PANTHER" id="PTHR46796:SF6">
    <property type="entry name" value="ARAC SUBFAMILY"/>
    <property type="match status" value="1"/>
</dbReference>
<organism evidence="5 6">
    <name type="scientific">Pseudoalteromonas aurantia</name>
    <dbReference type="NCBI Taxonomy" id="43654"/>
    <lineage>
        <taxon>Bacteria</taxon>
        <taxon>Pseudomonadati</taxon>
        <taxon>Pseudomonadota</taxon>
        <taxon>Gammaproteobacteria</taxon>
        <taxon>Alteromonadales</taxon>
        <taxon>Pseudoalteromonadaceae</taxon>
        <taxon>Pseudoalteromonas</taxon>
    </lineage>
</organism>
<reference evidence="6" key="2">
    <citation type="submission" date="2019-06" db="EMBL/GenBank/DDBJ databases">
        <title>Co-occurence of chitin degradation, pigmentation and bioactivity in marine Pseudoalteromonas.</title>
        <authorList>
            <person name="Sonnenschein E.C."/>
            <person name="Bech P.K."/>
        </authorList>
    </citation>
    <scope>NUCLEOTIDE SEQUENCE [LARGE SCALE GENOMIC DNA]</scope>
    <source>
        <strain evidence="6">S3895</strain>
    </source>
</reference>
<dbReference type="Proteomes" id="UP000307164">
    <property type="component" value="Unassembled WGS sequence"/>
</dbReference>
<dbReference type="InterPro" id="IPR050204">
    <property type="entry name" value="AraC_XylS_family_regulators"/>
</dbReference>
<dbReference type="InterPro" id="IPR009057">
    <property type="entry name" value="Homeodomain-like_sf"/>
</dbReference>
<dbReference type="PANTHER" id="PTHR46796">
    <property type="entry name" value="HTH-TYPE TRANSCRIPTIONAL ACTIVATOR RHAS-RELATED"/>
    <property type="match status" value="1"/>
</dbReference>
<evidence type="ECO:0000259" key="4">
    <source>
        <dbReference type="PROSITE" id="PS01124"/>
    </source>
</evidence>
<evidence type="ECO:0000313" key="5">
    <source>
        <dbReference type="EMBL" id="TMO71958.1"/>
    </source>
</evidence>
<keyword evidence="3" id="KW-0804">Transcription</keyword>
<dbReference type="PROSITE" id="PS00041">
    <property type="entry name" value="HTH_ARAC_FAMILY_1"/>
    <property type="match status" value="1"/>
</dbReference>
<name>A0ABY2VUG9_9GAMM</name>
<feature type="domain" description="HTH araC/xylS-type" evidence="4">
    <location>
        <begin position="189"/>
        <end position="286"/>
    </location>
</feature>
<keyword evidence="2" id="KW-0238">DNA-binding</keyword>
<reference evidence="5 6" key="1">
    <citation type="submission" date="2018-01" db="EMBL/GenBank/DDBJ databases">
        <authorList>
            <person name="Paulsen S."/>
            <person name="Gram L.K."/>
        </authorList>
    </citation>
    <scope>NUCLEOTIDE SEQUENCE [LARGE SCALE GENOMIC DNA]</scope>
    <source>
        <strain evidence="5 6">S3895</strain>
    </source>
</reference>
<proteinExistence type="predicted"/>
<dbReference type="InterPro" id="IPR020449">
    <property type="entry name" value="Tscrpt_reg_AraC-type_HTH"/>
</dbReference>
<evidence type="ECO:0000256" key="1">
    <source>
        <dbReference type="ARBA" id="ARBA00023015"/>
    </source>
</evidence>
<dbReference type="PROSITE" id="PS01124">
    <property type="entry name" value="HTH_ARAC_FAMILY_2"/>
    <property type="match status" value="1"/>
</dbReference>
<evidence type="ECO:0000256" key="2">
    <source>
        <dbReference type="ARBA" id="ARBA00023125"/>
    </source>
</evidence>
<protein>
    <recommendedName>
        <fullName evidence="4">HTH araC/xylS-type domain-containing protein</fullName>
    </recommendedName>
</protein>
<dbReference type="SMART" id="SM00342">
    <property type="entry name" value="HTH_ARAC"/>
    <property type="match status" value="1"/>
</dbReference>